<evidence type="ECO:0000313" key="1">
    <source>
        <dbReference type="EMBL" id="OOF90579.1"/>
    </source>
</evidence>
<proteinExistence type="predicted"/>
<name>A0A1R3R7X9_ASPC5</name>
<sequence length="197" mass="23389">MRSIPIVYNLTPPRVRLAPIAAARVLGKRLHGGKEEMKLAYQARVEEHERRYRRRMQQWENNSREGKHGPRPRYRPVRERLGIENDDTCLSMNATVPFAYWDRKTRTLEPGTYCRACTYHWEEGFATDWNDPETMWDQHPSSRETCYRAFLEDDLPEPFHHCAAVKANYDFNRSFVGPEDYRREQIDFIVVPNTITV</sequence>
<dbReference type="EMBL" id="KV907516">
    <property type="protein sequence ID" value="OOF90579.1"/>
    <property type="molecule type" value="Genomic_DNA"/>
</dbReference>
<keyword evidence="2" id="KW-1185">Reference proteome</keyword>
<organism evidence="1 2">
    <name type="scientific">Aspergillus carbonarius (strain ITEM 5010)</name>
    <dbReference type="NCBI Taxonomy" id="602072"/>
    <lineage>
        <taxon>Eukaryota</taxon>
        <taxon>Fungi</taxon>
        <taxon>Dikarya</taxon>
        <taxon>Ascomycota</taxon>
        <taxon>Pezizomycotina</taxon>
        <taxon>Eurotiomycetes</taxon>
        <taxon>Eurotiomycetidae</taxon>
        <taxon>Eurotiales</taxon>
        <taxon>Aspergillaceae</taxon>
        <taxon>Aspergillus</taxon>
        <taxon>Aspergillus subgen. Circumdati</taxon>
    </lineage>
</organism>
<evidence type="ECO:0000313" key="2">
    <source>
        <dbReference type="Proteomes" id="UP000188318"/>
    </source>
</evidence>
<dbReference type="Proteomes" id="UP000188318">
    <property type="component" value="Unassembled WGS sequence"/>
</dbReference>
<dbReference type="OrthoDB" id="2687876at2759"/>
<dbReference type="STRING" id="602072.A0A1R3R7X9"/>
<accession>A0A1R3R7X9</accession>
<dbReference type="OMA" id="DGNANDW"/>
<protein>
    <submittedName>
        <fullName evidence="1">Uncharacterized protein</fullName>
    </submittedName>
</protein>
<dbReference type="AlphaFoldDB" id="A0A1R3R7X9"/>
<gene>
    <name evidence="1" type="ORF">ASPCADRAFT_10490</name>
</gene>
<dbReference type="VEuPathDB" id="FungiDB:ASPCADRAFT_10490"/>
<reference evidence="2" key="1">
    <citation type="journal article" date="2017" name="Genome Biol.">
        <title>Comparative genomics reveals high biological diversity and specific adaptations in the industrially and medically important fungal genus Aspergillus.</title>
        <authorList>
            <person name="de Vries R.P."/>
            <person name="Riley R."/>
            <person name="Wiebenga A."/>
            <person name="Aguilar-Osorio G."/>
            <person name="Amillis S."/>
            <person name="Uchima C.A."/>
            <person name="Anderluh G."/>
            <person name="Asadollahi M."/>
            <person name="Askin M."/>
            <person name="Barry K."/>
            <person name="Battaglia E."/>
            <person name="Bayram O."/>
            <person name="Benocci T."/>
            <person name="Braus-Stromeyer S.A."/>
            <person name="Caldana C."/>
            <person name="Canovas D."/>
            <person name="Cerqueira G.C."/>
            <person name="Chen F."/>
            <person name="Chen W."/>
            <person name="Choi C."/>
            <person name="Clum A."/>
            <person name="Dos Santos R.A."/>
            <person name="Damasio A.R."/>
            <person name="Diallinas G."/>
            <person name="Emri T."/>
            <person name="Fekete E."/>
            <person name="Flipphi M."/>
            <person name="Freyberg S."/>
            <person name="Gallo A."/>
            <person name="Gournas C."/>
            <person name="Habgood R."/>
            <person name="Hainaut M."/>
            <person name="Harispe M.L."/>
            <person name="Henrissat B."/>
            <person name="Hilden K.S."/>
            <person name="Hope R."/>
            <person name="Hossain A."/>
            <person name="Karabika E."/>
            <person name="Karaffa L."/>
            <person name="Karanyi Z."/>
            <person name="Krasevec N."/>
            <person name="Kuo A."/>
            <person name="Kusch H."/>
            <person name="LaButti K."/>
            <person name="Lagendijk E.L."/>
            <person name="Lapidus A."/>
            <person name="Levasseur A."/>
            <person name="Lindquist E."/>
            <person name="Lipzen A."/>
            <person name="Logrieco A.F."/>
            <person name="MacCabe A."/>
            <person name="Maekelae M.R."/>
            <person name="Malavazi I."/>
            <person name="Melin P."/>
            <person name="Meyer V."/>
            <person name="Mielnichuk N."/>
            <person name="Miskei M."/>
            <person name="Molnar A.P."/>
            <person name="Mule G."/>
            <person name="Ngan C.Y."/>
            <person name="Orejas M."/>
            <person name="Orosz E."/>
            <person name="Ouedraogo J.P."/>
            <person name="Overkamp K.M."/>
            <person name="Park H.-S."/>
            <person name="Perrone G."/>
            <person name="Piumi F."/>
            <person name="Punt P.J."/>
            <person name="Ram A.F."/>
            <person name="Ramon A."/>
            <person name="Rauscher S."/>
            <person name="Record E."/>
            <person name="Riano-Pachon D.M."/>
            <person name="Robert V."/>
            <person name="Roehrig J."/>
            <person name="Ruller R."/>
            <person name="Salamov A."/>
            <person name="Salih N.S."/>
            <person name="Samson R.A."/>
            <person name="Sandor E."/>
            <person name="Sanguinetti M."/>
            <person name="Schuetze T."/>
            <person name="Sepcic K."/>
            <person name="Shelest E."/>
            <person name="Sherlock G."/>
            <person name="Sophianopoulou V."/>
            <person name="Squina F.M."/>
            <person name="Sun H."/>
            <person name="Susca A."/>
            <person name="Todd R.B."/>
            <person name="Tsang A."/>
            <person name="Unkles S.E."/>
            <person name="van de Wiele N."/>
            <person name="van Rossen-Uffink D."/>
            <person name="Oliveira J.V."/>
            <person name="Vesth T.C."/>
            <person name="Visser J."/>
            <person name="Yu J.-H."/>
            <person name="Zhou M."/>
            <person name="Andersen M.R."/>
            <person name="Archer D.B."/>
            <person name="Baker S.E."/>
            <person name="Benoit I."/>
            <person name="Brakhage A.A."/>
            <person name="Braus G.H."/>
            <person name="Fischer R."/>
            <person name="Frisvad J.C."/>
            <person name="Goldman G.H."/>
            <person name="Houbraken J."/>
            <person name="Oakley B."/>
            <person name="Pocsi I."/>
            <person name="Scazzocchio C."/>
            <person name="Seiboth B."/>
            <person name="vanKuyk P.A."/>
            <person name="Wortman J."/>
            <person name="Dyer P.S."/>
            <person name="Grigoriev I.V."/>
        </authorList>
    </citation>
    <scope>NUCLEOTIDE SEQUENCE [LARGE SCALE GENOMIC DNA]</scope>
    <source>
        <strain evidence="2">ITEM 5010</strain>
    </source>
</reference>